<evidence type="ECO:0000259" key="6">
    <source>
        <dbReference type="Pfam" id="PF00593"/>
    </source>
</evidence>
<dbReference type="InterPro" id="IPR008969">
    <property type="entry name" value="CarboxyPept-like_regulatory"/>
</dbReference>
<dbReference type="STRING" id="558155.SAMN04487911_11664"/>
<keyword evidence="3" id="KW-0998">Cell outer membrane</keyword>
<dbReference type="Pfam" id="PF07715">
    <property type="entry name" value="Plug"/>
    <property type="match status" value="1"/>
</dbReference>
<feature type="signal peptide" evidence="5">
    <location>
        <begin position="1"/>
        <end position="18"/>
    </location>
</feature>
<dbReference type="Pfam" id="PF00593">
    <property type="entry name" value="TonB_dep_Rec_b-barrel"/>
    <property type="match status" value="1"/>
</dbReference>
<dbReference type="PANTHER" id="PTHR40980">
    <property type="entry name" value="PLUG DOMAIN-CONTAINING PROTEIN"/>
    <property type="match status" value="1"/>
</dbReference>
<dbReference type="AlphaFoldDB" id="A0A1M6I788"/>
<comment type="subcellular location">
    <subcellularLocation>
        <location evidence="1 4">Cell outer membrane</location>
    </subcellularLocation>
</comment>
<dbReference type="Gene3D" id="2.170.130.10">
    <property type="entry name" value="TonB-dependent receptor, plug domain"/>
    <property type="match status" value="1"/>
</dbReference>
<organism evidence="8 9">
    <name type="scientific">Arenibacter nanhaiticus</name>
    <dbReference type="NCBI Taxonomy" id="558155"/>
    <lineage>
        <taxon>Bacteria</taxon>
        <taxon>Pseudomonadati</taxon>
        <taxon>Bacteroidota</taxon>
        <taxon>Flavobacteriia</taxon>
        <taxon>Flavobacteriales</taxon>
        <taxon>Flavobacteriaceae</taxon>
        <taxon>Arenibacter</taxon>
    </lineage>
</organism>
<keyword evidence="2 4" id="KW-0472">Membrane</keyword>
<keyword evidence="5" id="KW-0732">Signal</keyword>
<proteinExistence type="inferred from homology"/>
<evidence type="ECO:0000313" key="8">
    <source>
        <dbReference type="EMBL" id="SHJ30256.1"/>
    </source>
</evidence>
<keyword evidence="4" id="KW-0798">TonB box</keyword>
<dbReference type="PANTHER" id="PTHR40980:SF5">
    <property type="entry name" value="TONB-DEPENDENT RECEPTOR"/>
    <property type="match status" value="1"/>
</dbReference>
<dbReference type="Pfam" id="PF13715">
    <property type="entry name" value="CarbopepD_reg_2"/>
    <property type="match status" value="1"/>
</dbReference>
<evidence type="ECO:0000256" key="4">
    <source>
        <dbReference type="RuleBase" id="RU003357"/>
    </source>
</evidence>
<dbReference type="Proteomes" id="UP000184231">
    <property type="component" value="Unassembled WGS sequence"/>
</dbReference>
<keyword evidence="9" id="KW-1185">Reference proteome</keyword>
<dbReference type="Gene3D" id="2.60.40.1120">
    <property type="entry name" value="Carboxypeptidase-like, regulatory domain"/>
    <property type="match status" value="1"/>
</dbReference>
<evidence type="ECO:0000259" key="7">
    <source>
        <dbReference type="Pfam" id="PF07715"/>
    </source>
</evidence>
<evidence type="ECO:0000313" key="9">
    <source>
        <dbReference type="Proteomes" id="UP000184231"/>
    </source>
</evidence>
<dbReference type="SUPFAM" id="SSF56935">
    <property type="entry name" value="Porins"/>
    <property type="match status" value="1"/>
</dbReference>
<evidence type="ECO:0000256" key="5">
    <source>
        <dbReference type="SAM" id="SignalP"/>
    </source>
</evidence>
<dbReference type="InterPro" id="IPR036942">
    <property type="entry name" value="Beta-barrel_TonB_sf"/>
</dbReference>
<gene>
    <name evidence="8" type="ORF">SAMN04487911_11664</name>
</gene>
<dbReference type="RefSeq" id="WP_072764796.1">
    <property type="nucleotide sequence ID" value="NZ_FQYX01000016.1"/>
</dbReference>
<reference evidence="8 9" key="1">
    <citation type="submission" date="2016-11" db="EMBL/GenBank/DDBJ databases">
        <authorList>
            <person name="Jaros S."/>
            <person name="Januszkiewicz K."/>
            <person name="Wedrychowicz H."/>
        </authorList>
    </citation>
    <scope>NUCLEOTIDE SEQUENCE [LARGE SCALE GENOMIC DNA]</scope>
    <source>
        <strain evidence="8 9">CGMCC 1.8863</strain>
    </source>
</reference>
<dbReference type="GO" id="GO:0009279">
    <property type="term" value="C:cell outer membrane"/>
    <property type="evidence" value="ECO:0007669"/>
    <property type="project" value="UniProtKB-SubCell"/>
</dbReference>
<feature type="domain" description="TonB-dependent receptor plug" evidence="7">
    <location>
        <begin position="136"/>
        <end position="229"/>
    </location>
</feature>
<evidence type="ECO:0000256" key="2">
    <source>
        <dbReference type="ARBA" id="ARBA00023136"/>
    </source>
</evidence>
<evidence type="ECO:0000256" key="1">
    <source>
        <dbReference type="ARBA" id="ARBA00004442"/>
    </source>
</evidence>
<dbReference type="InterPro" id="IPR000531">
    <property type="entry name" value="Beta-barrel_TonB"/>
</dbReference>
<accession>A0A1M6I788</accession>
<protein>
    <submittedName>
        <fullName evidence="8">Outer membrane receptor proteins, mostly Fe transport</fullName>
    </submittedName>
</protein>
<sequence>MKYLLSLCLVIVSFQLHAQDHGSIAGTLTDKEYNNEPLAFANVIIKGSSTGTTTNFDGLYAIDNLAPGKYQLSFSYLGYQTVEVNDVEVISGKVTTINIPMSASEGMSLDEVVVTTVARRDSENALLLDQKKAVSLKTAIGAQELARKGVGDVATAVTKTTGISKQEGSGGVFVRGLGDRYNNTTLNGLPLPSNNPSRKNIDLEIFSTDIVEFIGIDKTYSTNNYGDFAGANIDIASKNYVGSGFLELGLAAGANSEAAASSKFYLNQGPNYSGFYTKNYPAFPLNNYNFTSSWDRTSAPAPINASLSIKGGDSFSIGEDSRLNFFAVASFDNGYQLKEGINRGGVTVSGLSRKDLDFISYEYATNTTLMGNVGFKTAATNLKFNTLYINTSNQKQQEYYGVIDAFDYAPEGGAFLQRATFERTALLVNQLLGDHKLQDNIDLNWGVSYNTVDNNIPNRRQITLTPDDWDSPEGPKSFQQTLNTSDNHRFYQTLTENELAANIATSFKFNKNEEDDTYGGKLTLGYSGRLKTTDFEATQFNFRITKRDANGRLIDQPIVENMYDMDAYFNQDNLAKGLFSIETFRGNANNPIALAPQTYDGNQDIHAGFISGEYKFSTKFTVIAGLRGEQINQTISWSTSLDPSGDTSTFDAFEILPMLSLKYELNEKQNLKFAASKTYTLPQFKERALFQFEEVTTTYRGNPSLYASTDYNLDLKWELFPKSDELISLGVFAKYIQNPINDININSATNDLSYVNTGDHAFAGGAEFELRKNIFEKEKDAGDYFLRSNLSFGFNASYMYSNQKLDAEKVIRETTEAGFPLSVDFSVDEDKLTGASDLLFNADVSYFSEYAQNKNLQATLAYNYFSDRIFALGTEGKGNLVEKGMGSLDFIVKTKLNQNLSLGLSAKNLLNPAMERIQETQEVTVLSYKKGSSVKLSLSYNF</sequence>
<dbReference type="InterPro" id="IPR037066">
    <property type="entry name" value="Plug_dom_sf"/>
</dbReference>
<dbReference type="EMBL" id="FQYX01000016">
    <property type="protein sequence ID" value="SHJ30256.1"/>
    <property type="molecule type" value="Genomic_DNA"/>
</dbReference>
<dbReference type="InterPro" id="IPR012910">
    <property type="entry name" value="Plug_dom"/>
</dbReference>
<feature type="domain" description="TonB-dependent receptor-like beta-barrel" evidence="6">
    <location>
        <begin position="444"/>
        <end position="909"/>
    </location>
</feature>
<keyword evidence="8" id="KW-0675">Receptor</keyword>
<feature type="chain" id="PRO_5009918326" evidence="5">
    <location>
        <begin position="19"/>
        <end position="942"/>
    </location>
</feature>
<dbReference type="SUPFAM" id="SSF49464">
    <property type="entry name" value="Carboxypeptidase regulatory domain-like"/>
    <property type="match status" value="1"/>
</dbReference>
<comment type="similarity">
    <text evidence="4">Belongs to the TonB-dependent receptor family.</text>
</comment>
<evidence type="ECO:0000256" key="3">
    <source>
        <dbReference type="ARBA" id="ARBA00023237"/>
    </source>
</evidence>
<dbReference type="Gene3D" id="2.40.170.20">
    <property type="entry name" value="TonB-dependent receptor, beta-barrel domain"/>
    <property type="match status" value="1"/>
</dbReference>
<name>A0A1M6I788_9FLAO</name>
<dbReference type="OrthoDB" id="9768470at2"/>